<dbReference type="FunFam" id="3.30.40.10:FF:000044">
    <property type="entry name" value="Regulating synaptic membrane exocytosis protein 2"/>
    <property type="match status" value="1"/>
</dbReference>
<feature type="compositionally biased region" description="Acidic residues" evidence="11">
    <location>
        <begin position="531"/>
        <end position="540"/>
    </location>
</feature>
<feature type="domain" description="RabBD" evidence="15">
    <location>
        <begin position="26"/>
        <end position="158"/>
    </location>
</feature>
<keyword evidence="7" id="KW-0770">Synapse</keyword>
<dbReference type="GO" id="GO:0008270">
    <property type="term" value="F:zinc ion binding"/>
    <property type="evidence" value="ECO:0007669"/>
    <property type="project" value="UniProtKB-KW"/>
</dbReference>
<dbReference type="InterPro" id="IPR011011">
    <property type="entry name" value="Znf_FYVE_PHD"/>
</dbReference>
<keyword evidence="5" id="KW-0221">Differentiation</keyword>
<evidence type="ECO:0000313" key="16">
    <source>
        <dbReference type="Proteomes" id="UP000504628"/>
    </source>
</evidence>
<dbReference type="FunFam" id="2.30.42.10:FF:000003">
    <property type="entry name" value="Regulating synaptic membrane exocytosis protein 1, putative"/>
    <property type="match status" value="1"/>
</dbReference>
<feature type="domain" description="C2" evidence="12">
    <location>
        <begin position="731"/>
        <end position="854"/>
    </location>
</feature>
<dbReference type="Gene3D" id="2.60.40.150">
    <property type="entry name" value="C2 domain"/>
    <property type="match status" value="2"/>
</dbReference>
<evidence type="ECO:0000256" key="6">
    <source>
        <dbReference type="ARBA" id="ARBA00022833"/>
    </source>
</evidence>
<feature type="region of interest" description="Disordered" evidence="11">
    <location>
        <begin position="1209"/>
        <end position="1228"/>
    </location>
</feature>
<feature type="region of interest" description="Disordered" evidence="11">
    <location>
        <begin position="863"/>
        <end position="900"/>
    </location>
</feature>
<feature type="region of interest" description="Disordered" evidence="11">
    <location>
        <begin position="1234"/>
        <end position="1257"/>
    </location>
</feature>
<feature type="domain" description="FYVE-type" evidence="14">
    <location>
        <begin position="86"/>
        <end position="146"/>
    </location>
</feature>
<proteinExistence type="predicted"/>
<protein>
    <submittedName>
        <fullName evidence="17">Regulating synaptic membrane exocytosis protein 2 isoform X7</fullName>
    </submittedName>
</protein>
<dbReference type="PROSITE" id="PS50916">
    <property type="entry name" value="RABBD"/>
    <property type="match status" value="1"/>
</dbReference>
<dbReference type="CTD" id="9699"/>
<dbReference type="GO" id="GO:0006886">
    <property type="term" value="P:intracellular protein transport"/>
    <property type="evidence" value="ECO:0007669"/>
    <property type="project" value="InterPro"/>
</dbReference>
<evidence type="ECO:0000256" key="10">
    <source>
        <dbReference type="SAM" id="Coils"/>
    </source>
</evidence>
<feature type="compositionally biased region" description="Basic and acidic residues" evidence="11">
    <location>
        <begin position="1146"/>
        <end position="1155"/>
    </location>
</feature>
<accession>A0A6J2NBN8</accession>
<keyword evidence="16" id="KW-1185">Reference proteome</keyword>
<feature type="compositionally biased region" description="Basic and acidic residues" evidence="11">
    <location>
        <begin position="234"/>
        <end position="260"/>
    </location>
</feature>
<dbReference type="Pfam" id="PF00595">
    <property type="entry name" value="PDZ"/>
    <property type="match status" value="1"/>
</dbReference>
<feature type="compositionally biased region" description="Polar residues" evidence="11">
    <location>
        <begin position="211"/>
        <end position="221"/>
    </location>
</feature>
<keyword evidence="4 9" id="KW-0863">Zinc-finger</keyword>
<dbReference type="GO" id="GO:0031267">
    <property type="term" value="F:small GTPase binding"/>
    <property type="evidence" value="ECO:0007669"/>
    <property type="project" value="InterPro"/>
</dbReference>
<feature type="region of interest" description="Disordered" evidence="11">
    <location>
        <begin position="920"/>
        <end position="1104"/>
    </location>
</feature>
<dbReference type="GO" id="GO:0048788">
    <property type="term" value="C:cytoskeleton of presynaptic active zone"/>
    <property type="evidence" value="ECO:0007669"/>
    <property type="project" value="TreeGrafter"/>
</dbReference>
<dbReference type="InterPro" id="IPR013083">
    <property type="entry name" value="Znf_RING/FYVE/PHD"/>
</dbReference>
<dbReference type="SMART" id="SM00239">
    <property type="entry name" value="C2"/>
    <property type="match status" value="2"/>
</dbReference>
<keyword evidence="3" id="KW-0677">Repeat</keyword>
<dbReference type="InterPro" id="IPR036034">
    <property type="entry name" value="PDZ_sf"/>
</dbReference>
<dbReference type="GO" id="GO:0048791">
    <property type="term" value="P:calcium ion-regulated exocytosis of neurotransmitter"/>
    <property type="evidence" value="ECO:0007669"/>
    <property type="project" value="TreeGrafter"/>
</dbReference>
<dbReference type="Proteomes" id="UP000504628">
    <property type="component" value="Chromosome 7"/>
</dbReference>
<dbReference type="InterPro" id="IPR054386">
    <property type="entry name" value="RIM_Znf"/>
</dbReference>
<evidence type="ECO:0000256" key="3">
    <source>
        <dbReference type="ARBA" id="ARBA00022737"/>
    </source>
</evidence>
<dbReference type="InterPro" id="IPR035892">
    <property type="entry name" value="C2_domain_sf"/>
</dbReference>
<feature type="compositionally biased region" description="Basic and acidic residues" evidence="11">
    <location>
        <begin position="291"/>
        <end position="302"/>
    </location>
</feature>
<evidence type="ECO:0000256" key="8">
    <source>
        <dbReference type="ARBA" id="ARBA00034103"/>
    </source>
</evidence>
<dbReference type="InterPro" id="IPR017455">
    <property type="entry name" value="Znf_FYVE-rel"/>
</dbReference>
<evidence type="ECO:0000256" key="1">
    <source>
        <dbReference type="ARBA" id="ARBA00022553"/>
    </source>
</evidence>
<dbReference type="PROSITE" id="PS50004">
    <property type="entry name" value="C2"/>
    <property type="match status" value="2"/>
</dbReference>
<dbReference type="GO" id="GO:0030154">
    <property type="term" value="P:cell differentiation"/>
    <property type="evidence" value="ECO:0007669"/>
    <property type="project" value="UniProtKB-KW"/>
</dbReference>
<dbReference type="GO" id="GO:0048167">
    <property type="term" value="P:regulation of synaptic plasticity"/>
    <property type="evidence" value="ECO:0007669"/>
    <property type="project" value="TreeGrafter"/>
</dbReference>
<feature type="compositionally biased region" description="Polar residues" evidence="11">
    <location>
        <begin position="1209"/>
        <end position="1227"/>
    </location>
</feature>
<feature type="compositionally biased region" description="Basic and acidic residues" evidence="11">
    <location>
        <begin position="448"/>
        <end position="465"/>
    </location>
</feature>
<dbReference type="CDD" id="cd04031">
    <property type="entry name" value="C2A_RIM1alpha"/>
    <property type="match status" value="1"/>
</dbReference>
<dbReference type="GO" id="GO:0044325">
    <property type="term" value="F:transmembrane transporter binding"/>
    <property type="evidence" value="ECO:0007669"/>
    <property type="project" value="TreeGrafter"/>
</dbReference>
<dbReference type="PROSITE" id="PS50106">
    <property type="entry name" value="PDZ"/>
    <property type="match status" value="1"/>
</dbReference>
<feature type="compositionally biased region" description="Polar residues" evidence="11">
    <location>
        <begin position="158"/>
        <end position="167"/>
    </location>
</feature>
<feature type="compositionally biased region" description="Polar residues" evidence="11">
    <location>
        <begin position="424"/>
        <end position="435"/>
    </location>
</feature>
<dbReference type="SUPFAM" id="SSF50156">
    <property type="entry name" value="PDZ domain-like"/>
    <property type="match status" value="1"/>
</dbReference>
<dbReference type="RefSeq" id="XP_028389361.1">
    <property type="nucleotide sequence ID" value="XM_028533560.2"/>
</dbReference>
<sequence>MSAPVGPRGRPAPTPAASQPPLQPEMPDLSHLTEEERKIILAVMDRQKKEEEKEQSVLKKLHQQFEMYKEQVKKMGEESQQQQEQKGDAPTCGICHKTKFADGCGHNCSYCQTKFCARCGGRVSLRSNKEDKVVMWVCNLCRKQQEILTKSGAWFYNSGSNTPQQPDQKALRGLRNEEAPQEKKAKLHEQAQFQGPSGDLSVPAVEKSRSHGLTRQDSIKNGSGVKHQIASDIASDRKRSPSLSRDQKRRYDQREEREEYSQYATSDSAMPRSPSDYADRRSQREPQFYEESDHISYRDSNRRSHKHSKEYIVDDEDVESRDEYERQRREEEYQARYRSDPNLARYPVKPQPYEEQMRIHAEVSRARHERRHSDVSLANAELEDSRISMLRMERPSRQRSVSERRAAMENQRSYSMERTREAQGPSSYPQRTTNHSPPTPRRSPIPIDRQDMRRTDSLRKQHHLDPSSAVRKTKREKMETMLRNDSLSSDQSESVRPPPPKPHKSKKGGKMRQVSLSSSEEELASTPEYTSCDDVEIESESVSEKGDMDYNWLDHASWHSSEASPMSLHPVTWQPSKDGDCLIGRILLNKRLKDGSVPRDSGAMLGLKVVGGKMTESGRLCAFITKVKRGSLADTVGHLRPGDEVLEWNGRLLQGATFEEVYNIILESKPEPQVELVVSRPIGDIPRIPDSTHAQLESSSSSFESQKMDRPSISVTSPMSPGMLRDAPQFLSGQLAIKLWFDKVGHQLIVTILGAKDLPSREDGRPRNPYVKIYFLPDRSDKNKRRTKTVKKTLEPKWNQTFIYSPVHRREFRERMLEITLWDQARVREEESEFLGEILIELETALLDDEPHWYKLQTHDISSLPLPRPSPHMPRRQLHGESPTRRLQRSKRISDSEVSDYDCDDGIGVVSDYRHNGRDLQSSTLSVPEQVMSSNHCSPSGSRHRVDVIGRTRSWSPSVPPPQSRNVEQGLRGTRSTTGHYNTVSRMDRHRVMDDHYSPDRDRDCEAADRQPYHRSRSTEQRPLLERTTTRSRSTERPDTNLMRSMPSLMTGRSAPPSPALSRSHPCTGSVQTSPSSTPVAGRRGRQLPQLPPKGTLERKEVDYTRRRHAGAMDIEERNRQMKINKYKQVAGSDSRLEQEYHSKYRSGWDPHRGADNISTKSSDSDVSDISAVSRTSSASRFSSTSYMSVQSERPRGNKKISVFTSKMQSRQMGISGKNMTKSTSISGDMCSLERNDGSQSDTAVGASGTGGQKRRSSIGAKMVAIVGLSRKSRSASQLSQTEAGGKKLRSTVQRSTETGLAVEMRNWMTRQASRESTDGSMNSYSSEGNLIFPGVRLASDSQFSDFLDGLGPAQLVGRQTLATPAMGDIQVGMMDKKGQLEVEIIRARGLVVKPGSKTLPAPYVKVYLLDNGVCVAKKKTKVARKTLEPLYQQLLSFEESPQGKVLQIIVWGDYGRMDHKSFMGVAQILLDELELSNMVIGWYKLFPPSSLVDPTLAPLTRRASQSSLESSTGPSYSRS</sequence>
<evidence type="ECO:0000256" key="2">
    <source>
        <dbReference type="ARBA" id="ARBA00022723"/>
    </source>
</evidence>
<evidence type="ECO:0000259" key="15">
    <source>
        <dbReference type="PROSITE" id="PS50916"/>
    </source>
</evidence>
<feature type="compositionally biased region" description="Basic residues" evidence="11">
    <location>
        <begin position="501"/>
        <end position="510"/>
    </location>
</feature>
<keyword evidence="2" id="KW-0479">Metal-binding</keyword>
<dbReference type="InterPro" id="IPR000008">
    <property type="entry name" value="C2_dom"/>
</dbReference>
<feature type="region of interest" description="Disordered" evidence="11">
    <location>
        <begin position="1"/>
        <end position="32"/>
    </location>
</feature>
<dbReference type="GO" id="GO:0050806">
    <property type="term" value="P:positive regulation of synaptic transmission"/>
    <property type="evidence" value="ECO:0007669"/>
    <property type="project" value="TreeGrafter"/>
</dbReference>
<dbReference type="FunFam" id="2.60.40.150:FF:000003">
    <property type="entry name" value="Regulating synaptic membrane exocytosis protein 2"/>
    <property type="match status" value="1"/>
</dbReference>
<name>A0A6J2NBN8_9CHIR</name>
<feature type="compositionally biased region" description="Basic and acidic residues" evidence="11">
    <location>
        <begin position="383"/>
        <end position="407"/>
    </location>
</feature>
<evidence type="ECO:0000259" key="12">
    <source>
        <dbReference type="PROSITE" id="PS50004"/>
    </source>
</evidence>
<dbReference type="CDD" id="cd04028">
    <property type="entry name" value="C2B_RIM1alpha"/>
    <property type="match status" value="1"/>
</dbReference>
<evidence type="ECO:0000313" key="17">
    <source>
        <dbReference type="RefSeq" id="XP_028389361.1"/>
    </source>
</evidence>
<feature type="compositionally biased region" description="Basic and acidic residues" evidence="11">
    <location>
        <begin position="986"/>
        <end position="1039"/>
    </location>
</feature>
<evidence type="ECO:0000259" key="13">
    <source>
        <dbReference type="PROSITE" id="PS50106"/>
    </source>
</evidence>
<dbReference type="GeneID" id="114514412"/>
<feature type="compositionally biased region" description="Polar residues" evidence="11">
    <location>
        <begin position="483"/>
        <end position="494"/>
    </location>
</feature>
<feature type="coiled-coil region" evidence="10">
    <location>
        <begin position="44"/>
        <end position="85"/>
    </location>
</feature>
<gene>
    <name evidence="17" type="primary">RIMS2</name>
</gene>
<dbReference type="GO" id="GO:2000300">
    <property type="term" value="P:regulation of synaptic vesicle exocytosis"/>
    <property type="evidence" value="ECO:0007669"/>
    <property type="project" value="TreeGrafter"/>
</dbReference>
<dbReference type="CDD" id="cd06714">
    <property type="entry name" value="PDZ_RIM-like"/>
    <property type="match status" value="1"/>
</dbReference>
<organism evidence="16 17">
    <name type="scientific">Phyllostomus discolor</name>
    <name type="common">pale spear-nosed bat</name>
    <dbReference type="NCBI Taxonomy" id="89673"/>
    <lineage>
        <taxon>Eukaryota</taxon>
        <taxon>Metazoa</taxon>
        <taxon>Chordata</taxon>
        <taxon>Craniata</taxon>
        <taxon>Vertebrata</taxon>
        <taxon>Euteleostomi</taxon>
        <taxon>Mammalia</taxon>
        <taxon>Eutheria</taxon>
        <taxon>Laurasiatheria</taxon>
        <taxon>Chiroptera</taxon>
        <taxon>Yangochiroptera</taxon>
        <taxon>Phyllostomidae</taxon>
        <taxon>Phyllostominae</taxon>
        <taxon>Phyllostomus</taxon>
    </lineage>
</organism>
<feature type="region of interest" description="Disordered" evidence="11">
    <location>
        <begin position="158"/>
        <end position="540"/>
    </location>
</feature>
<evidence type="ECO:0000256" key="5">
    <source>
        <dbReference type="ARBA" id="ARBA00022782"/>
    </source>
</evidence>
<dbReference type="Gene3D" id="2.30.42.10">
    <property type="match status" value="1"/>
</dbReference>
<comment type="subcellular location">
    <subcellularLocation>
        <location evidence="8">Synapse</location>
    </subcellularLocation>
</comment>
<dbReference type="SMART" id="SM00228">
    <property type="entry name" value="PDZ"/>
    <property type="match status" value="1"/>
</dbReference>
<dbReference type="Pfam" id="PF22601">
    <property type="entry name" value="RIM2a_ZnF"/>
    <property type="match status" value="1"/>
</dbReference>
<dbReference type="PROSITE" id="PS50178">
    <property type="entry name" value="ZF_FYVE"/>
    <property type="match status" value="1"/>
</dbReference>
<feature type="compositionally biased region" description="Low complexity" evidence="11">
    <location>
        <begin position="1"/>
        <end position="17"/>
    </location>
</feature>
<dbReference type="Gene3D" id="3.30.40.10">
    <property type="entry name" value="Zinc/RING finger domain, C3HC4 (zinc finger)"/>
    <property type="match status" value="1"/>
</dbReference>
<feature type="compositionally biased region" description="Polar residues" evidence="11">
    <location>
        <begin position="920"/>
        <end position="941"/>
    </location>
</feature>
<feature type="compositionally biased region" description="Basic and acidic residues" evidence="11">
    <location>
        <begin position="174"/>
        <end position="189"/>
    </location>
</feature>
<keyword evidence="6" id="KW-0862">Zinc</keyword>
<feature type="compositionally biased region" description="Polar residues" evidence="11">
    <location>
        <begin position="974"/>
        <end position="985"/>
    </location>
</feature>
<dbReference type="Pfam" id="PF00168">
    <property type="entry name" value="C2"/>
    <property type="match status" value="2"/>
</dbReference>
<evidence type="ECO:0000256" key="9">
    <source>
        <dbReference type="PROSITE-ProRule" id="PRU00091"/>
    </source>
</evidence>
<evidence type="ECO:0000256" key="7">
    <source>
        <dbReference type="ARBA" id="ARBA00023018"/>
    </source>
</evidence>
<feature type="domain" description="PDZ" evidence="13">
    <location>
        <begin position="594"/>
        <end position="680"/>
    </location>
</feature>
<evidence type="ECO:0000256" key="4">
    <source>
        <dbReference type="ARBA" id="ARBA00022771"/>
    </source>
</evidence>
<keyword evidence="1" id="KW-0597">Phosphoprotein</keyword>
<dbReference type="PANTHER" id="PTHR12157">
    <property type="entry name" value="REGULATING SYNAPTIC MEMBRANE EXOCYTOSIS PROTEIN"/>
    <property type="match status" value="1"/>
</dbReference>
<feature type="region of interest" description="Disordered" evidence="11">
    <location>
        <begin position="1146"/>
        <end position="1169"/>
    </location>
</feature>
<dbReference type="InterPro" id="IPR001478">
    <property type="entry name" value="PDZ"/>
</dbReference>
<dbReference type="SUPFAM" id="SSF49562">
    <property type="entry name" value="C2 domain (Calcium/lipid-binding domain, CaLB)"/>
    <property type="match status" value="2"/>
</dbReference>
<evidence type="ECO:0000256" key="11">
    <source>
        <dbReference type="SAM" id="MobiDB-lite"/>
    </source>
</evidence>
<evidence type="ECO:0000259" key="14">
    <source>
        <dbReference type="PROSITE" id="PS50178"/>
    </source>
</evidence>
<feature type="compositionally biased region" description="Basic and acidic residues" evidence="11">
    <location>
        <begin position="321"/>
        <end position="339"/>
    </location>
</feature>
<feature type="compositionally biased region" description="Basic and acidic residues" evidence="11">
    <location>
        <begin position="355"/>
        <end position="374"/>
    </location>
</feature>
<dbReference type="InterPro" id="IPR010911">
    <property type="entry name" value="Rab_BD"/>
</dbReference>
<feature type="compositionally biased region" description="Polar residues" evidence="11">
    <location>
        <begin position="1067"/>
        <end position="1079"/>
    </location>
</feature>
<keyword evidence="10" id="KW-0175">Coiled coil</keyword>
<feature type="domain" description="C2" evidence="12">
    <location>
        <begin position="1366"/>
        <end position="1484"/>
    </location>
</feature>
<dbReference type="InterPro" id="IPR039032">
    <property type="entry name" value="Rim-like"/>
</dbReference>
<dbReference type="FunFam" id="2.60.40.150:FF:000001">
    <property type="entry name" value="Regulating synaptic membrane exocytosis 3, isoform CRA_a"/>
    <property type="match status" value="1"/>
</dbReference>
<dbReference type="PANTHER" id="PTHR12157:SF15">
    <property type="entry name" value="REGULATING SYNAPTIC MEMBRANE EXOCYTOSIS PROTEIN 2"/>
    <property type="match status" value="1"/>
</dbReference>
<reference evidence="17" key="1">
    <citation type="submission" date="2025-08" db="UniProtKB">
        <authorList>
            <consortium name="RefSeq"/>
        </authorList>
    </citation>
    <scope>IDENTIFICATION</scope>
    <source>
        <tissue evidence="17">Muscle</tissue>
    </source>
</reference>
<feature type="region of interest" description="Disordered" evidence="11">
    <location>
        <begin position="688"/>
        <end position="719"/>
    </location>
</feature>
<dbReference type="SUPFAM" id="SSF57903">
    <property type="entry name" value="FYVE/PHD zinc finger"/>
    <property type="match status" value="1"/>
</dbReference>
<dbReference type="GO" id="GO:0042734">
    <property type="term" value="C:presynaptic membrane"/>
    <property type="evidence" value="ECO:0007669"/>
    <property type="project" value="TreeGrafter"/>
</dbReference>
<feature type="region of interest" description="Disordered" evidence="11">
    <location>
        <begin position="1272"/>
        <end position="1297"/>
    </location>
</feature>
<dbReference type="GO" id="GO:0042391">
    <property type="term" value="P:regulation of membrane potential"/>
    <property type="evidence" value="ECO:0007669"/>
    <property type="project" value="TreeGrafter"/>
</dbReference>